<organism evidence="2 3">
    <name type="scientific">Pseudodesulfovibrio alkaliphilus</name>
    <dbReference type="NCBI Taxonomy" id="2661613"/>
    <lineage>
        <taxon>Bacteria</taxon>
        <taxon>Pseudomonadati</taxon>
        <taxon>Thermodesulfobacteriota</taxon>
        <taxon>Desulfovibrionia</taxon>
        <taxon>Desulfovibrionales</taxon>
        <taxon>Desulfovibrionaceae</taxon>
    </lineage>
</organism>
<comment type="caution">
    <text evidence="2">The sequence shown here is derived from an EMBL/GenBank/DDBJ whole genome shotgun (WGS) entry which is preliminary data.</text>
</comment>
<evidence type="ECO:0000256" key="1">
    <source>
        <dbReference type="SAM" id="Phobius"/>
    </source>
</evidence>
<proteinExistence type="predicted"/>
<dbReference type="EMBL" id="WODC01000001">
    <property type="protein sequence ID" value="MUM76462.1"/>
    <property type="molecule type" value="Genomic_DNA"/>
</dbReference>
<keyword evidence="1" id="KW-0812">Transmembrane</keyword>
<accession>A0A7K1KKN2</accession>
<reference evidence="2 3" key="1">
    <citation type="submission" date="2019-11" db="EMBL/GenBank/DDBJ databases">
        <title>Pseudodesulfovibrio alkaliphilus, sp. nov., an alkaliphilic sulfate-reducing bacteria from mud volcano of Taman peninsula, Russia.</title>
        <authorList>
            <person name="Frolova A."/>
            <person name="Merkel A.Y."/>
            <person name="Slobodkin A.I."/>
        </authorList>
    </citation>
    <scope>NUCLEOTIDE SEQUENCE [LARGE SCALE GENOMIC DNA]</scope>
    <source>
        <strain evidence="2 3">F-1</strain>
    </source>
</reference>
<sequence length="56" mass="6527">MQTYIYVGLALAVAGLILGLFLFRKKAARPKRELESFNFDKSKSYEKDGRKYPFSY</sequence>
<dbReference type="RefSeq" id="WP_155932081.1">
    <property type="nucleotide sequence ID" value="NZ_WODC01000001.1"/>
</dbReference>
<evidence type="ECO:0000313" key="3">
    <source>
        <dbReference type="Proteomes" id="UP000461162"/>
    </source>
</evidence>
<dbReference type="Proteomes" id="UP000461162">
    <property type="component" value="Unassembled WGS sequence"/>
</dbReference>
<protein>
    <submittedName>
        <fullName evidence="2">Uncharacterized protein</fullName>
    </submittedName>
</protein>
<evidence type="ECO:0000313" key="2">
    <source>
        <dbReference type="EMBL" id="MUM76462.1"/>
    </source>
</evidence>
<keyword evidence="3" id="KW-1185">Reference proteome</keyword>
<keyword evidence="1" id="KW-0472">Membrane</keyword>
<keyword evidence="1" id="KW-1133">Transmembrane helix</keyword>
<feature type="transmembrane region" description="Helical" evidence="1">
    <location>
        <begin position="6"/>
        <end position="23"/>
    </location>
</feature>
<gene>
    <name evidence="2" type="ORF">GKC30_02305</name>
</gene>
<dbReference type="AlphaFoldDB" id="A0A7K1KKN2"/>
<name>A0A7K1KKN2_9BACT</name>